<dbReference type="EMBL" id="PYDT01000001">
    <property type="protein sequence ID" value="THU72850.1"/>
    <property type="molecule type" value="Genomic_DNA"/>
</dbReference>
<evidence type="ECO:0000313" key="1">
    <source>
        <dbReference type="EMBL" id="THU72850.1"/>
    </source>
</evidence>
<keyword evidence="2" id="KW-1185">Reference proteome</keyword>
<sequence length="114" mass="11981">MTRSGRGTAAAAICAALGGGQQDGFERSEPGEAVAERHRAGLPSPGAALLQPRRVPALQQVPHRGADPPVRRRMRESFLRTATGAAKASYYAGIAPCGGNVVNYEGQEEERGRV</sequence>
<accession>A0A4S8KCI3</accession>
<comment type="caution">
    <text evidence="1">The sequence shown here is derived from an EMBL/GenBank/DDBJ whole genome shotgun (WGS) entry which is preliminary data.</text>
</comment>
<evidence type="ECO:0000313" key="2">
    <source>
        <dbReference type="Proteomes" id="UP000317650"/>
    </source>
</evidence>
<reference evidence="1 2" key="1">
    <citation type="journal article" date="2019" name="Nat. Plants">
        <title>Genome sequencing of Musa balbisiana reveals subgenome evolution and function divergence in polyploid bananas.</title>
        <authorList>
            <person name="Yao X."/>
        </authorList>
    </citation>
    <scope>NUCLEOTIDE SEQUENCE [LARGE SCALE GENOMIC DNA]</scope>
    <source>
        <strain evidence="2">cv. DH-PKW</strain>
        <tissue evidence="1">Leaves</tissue>
    </source>
</reference>
<organism evidence="1 2">
    <name type="scientific">Musa balbisiana</name>
    <name type="common">Banana</name>
    <dbReference type="NCBI Taxonomy" id="52838"/>
    <lineage>
        <taxon>Eukaryota</taxon>
        <taxon>Viridiplantae</taxon>
        <taxon>Streptophyta</taxon>
        <taxon>Embryophyta</taxon>
        <taxon>Tracheophyta</taxon>
        <taxon>Spermatophyta</taxon>
        <taxon>Magnoliopsida</taxon>
        <taxon>Liliopsida</taxon>
        <taxon>Zingiberales</taxon>
        <taxon>Musaceae</taxon>
        <taxon>Musa</taxon>
    </lineage>
</organism>
<gene>
    <name evidence="1" type="ORF">C4D60_Mb04t16550</name>
</gene>
<protein>
    <submittedName>
        <fullName evidence="1">Uncharacterized protein</fullName>
    </submittedName>
</protein>
<name>A0A4S8KCI3_MUSBA</name>
<dbReference type="AlphaFoldDB" id="A0A4S8KCI3"/>
<dbReference type="Proteomes" id="UP000317650">
    <property type="component" value="Chromosome 4"/>
</dbReference>
<proteinExistence type="predicted"/>